<evidence type="ECO:0000256" key="5">
    <source>
        <dbReference type="ARBA" id="ARBA00023235"/>
    </source>
</evidence>
<organism evidence="10">
    <name type="scientific">Pontimicrobium sp. SW4</name>
    <dbReference type="NCBI Taxonomy" id="3153519"/>
    <lineage>
        <taxon>Bacteria</taxon>
        <taxon>Pseudomonadati</taxon>
        <taxon>Bacteroidota</taxon>
        <taxon>Flavobacteriia</taxon>
        <taxon>Flavobacteriales</taxon>
        <taxon>Flavobacteriaceae</taxon>
        <taxon>Pontimicrobium</taxon>
    </lineage>
</organism>
<evidence type="ECO:0000313" key="10">
    <source>
        <dbReference type="EMBL" id="XBG62077.1"/>
    </source>
</evidence>
<feature type="domain" description="PPIase FKBP-type" evidence="8">
    <location>
        <begin position="284"/>
        <end position="389"/>
    </location>
</feature>
<dbReference type="Pfam" id="PF00160">
    <property type="entry name" value="Pro_isomerase"/>
    <property type="match status" value="1"/>
</dbReference>
<dbReference type="PANTHER" id="PTHR45625:SF4">
    <property type="entry name" value="PEPTIDYLPROLYL ISOMERASE DOMAIN AND WD REPEAT-CONTAINING PROTEIN 1"/>
    <property type="match status" value="1"/>
</dbReference>
<dbReference type="InterPro" id="IPR002130">
    <property type="entry name" value="Cyclophilin-type_PPIase_dom"/>
</dbReference>
<dbReference type="PANTHER" id="PTHR45625">
    <property type="entry name" value="PEPTIDYL-PROLYL CIS-TRANS ISOMERASE-RELATED"/>
    <property type="match status" value="1"/>
</dbReference>
<dbReference type="InterPro" id="IPR020892">
    <property type="entry name" value="Cyclophilin-type_PPIase_CS"/>
</dbReference>
<dbReference type="SUPFAM" id="SSF50891">
    <property type="entry name" value="Cyclophilin-like"/>
    <property type="match status" value="1"/>
</dbReference>
<feature type="domain" description="PPIase cyclophilin-type" evidence="9">
    <location>
        <begin position="42"/>
        <end position="194"/>
    </location>
</feature>
<accession>A0AAU7BVS2</accession>
<keyword evidence="4 6" id="KW-0697">Rotamase</keyword>
<dbReference type="CDD" id="cd00317">
    <property type="entry name" value="cyclophilin"/>
    <property type="match status" value="1"/>
</dbReference>
<evidence type="ECO:0000256" key="7">
    <source>
        <dbReference type="SAM" id="Coils"/>
    </source>
</evidence>
<dbReference type="PROSITE" id="PS51257">
    <property type="entry name" value="PROKAR_LIPOPROTEIN"/>
    <property type="match status" value="1"/>
</dbReference>
<dbReference type="GO" id="GO:0003755">
    <property type="term" value="F:peptidyl-prolyl cis-trans isomerase activity"/>
    <property type="evidence" value="ECO:0007669"/>
    <property type="project" value="UniProtKB-KW"/>
</dbReference>
<dbReference type="PROSITE" id="PS50059">
    <property type="entry name" value="FKBP_PPIASE"/>
    <property type="match status" value="1"/>
</dbReference>
<dbReference type="EMBL" id="CP157199">
    <property type="protein sequence ID" value="XBG62077.1"/>
    <property type="molecule type" value="Genomic_DNA"/>
</dbReference>
<evidence type="ECO:0000256" key="4">
    <source>
        <dbReference type="ARBA" id="ARBA00023110"/>
    </source>
</evidence>
<dbReference type="InterPro" id="IPR046357">
    <property type="entry name" value="PPIase_dom_sf"/>
</dbReference>
<dbReference type="AlphaFoldDB" id="A0AAU7BVS2"/>
<comment type="catalytic activity">
    <reaction evidence="1 6">
        <text>[protein]-peptidylproline (omega=180) = [protein]-peptidylproline (omega=0)</text>
        <dbReference type="Rhea" id="RHEA:16237"/>
        <dbReference type="Rhea" id="RHEA-COMP:10747"/>
        <dbReference type="Rhea" id="RHEA-COMP:10748"/>
        <dbReference type="ChEBI" id="CHEBI:83833"/>
        <dbReference type="ChEBI" id="CHEBI:83834"/>
        <dbReference type="EC" id="5.2.1.8"/>
    </reaction>
</comment>
<dbReference type="EC" id="5.2.1.8" evidence="3 6"/>
<dbReference type="Gene3D" id="3.10.50.40">
    <property type="match status" value="1"/>
</dbReference>
<evidence type="ECO:0000259" key="9">
    <source>
        <dbReference type="PROSITE" id="PS50072"/>
    </source>
</evidence>
<dbReference type="PROSITE" id="PS50072">
    <property type="entry name" value="CSA_PPIASE_2"/>
    <property type="match status" value="1"/>
</dbReference>
<reference evidence="10" key="1">
    <citation type="submission" date="2024-05" db="EMBL/GenBank/DDBJ databases">
        <title>Pontimicrobium maritimus sp. nov., isolated form sea water.</title>
        <authorList>
            <person name="Muhammad N."/>
            <person name="Vuong T.Q."/>
            <person name="Han H.L."/>
            <person name="Kim S.-G."/>
        </authorList>
    </citation>
    <scope>NUCLEOTIDE SEQUENCE</scope>
    <source>
        <strain evidence="10">SW4</strain>
    </source>
</reference>
<evidence type="ECO:0000256" key="3">
    <source>
        <dbReference type="ARBA" id="ARBA00013194"/>
    </source>
</evidence>
<dbReference type="Gene3D" id="2.40.100.10">
    <property type="entry name" value="Cyclophilin-like"/>
    <property type="match status" value="1"/>
</dbReference>
<evidence type="ECO:0000256" key="6">
    <source>
        <dbReference type="PROSITE-ProRule" id="PRU00277"/>
    </source>
</evidence>
<dbReference type="PROSITE" id="PS00170">
    <property type="entry name" value="CSA_PPIASE_1"/>
    <property type="match status" value="1"/>
</dbReference>
<evidence type="ECO:0000259" key="8">
    <source>
        <dbReference type="PROSITE" id="PS50059"/>
    </source>
</evidence>
<dbReference type="RefSeq" id="WP_347925047.1">
    <property type="nucleotide sequence ID" value="NZ_CP157199.1"/>
</dbReference>
<evidence type="ECO:0000256" key="1">
    <source>
        <dbReference type="ARBA" id="ARBA00000971"/>
    </source>
</evidence>
<dbReference type="InterPro" id="IPR044666">
    <property type="entry name" value="Cyclophilin_A-like"/>
</dbReference>
<gene>
    <name evidence="10" type="ORF">ABGB03_04045</name>
</gene>
<protein>
    <recommendedName>
        <fullName evidence="3 6">peptidylprolyl isomerase</fullName>
        <ecNumber evidence="3 6">5.2.1.8</ecNumber>
    </recommendedName>
</protein>
<proteinExistence type="inferred from homology"/>
<keyword evidence="7" id="KW-0175">Coiled coil</keyword>
<dbReference type="SUPFAM" id="SSF54534">
    <property type="entry name" value="FKBP-like"/>
    <property type="match status" value="1"/>
</dbReference>
<dbReference type="InterPro" id="IPR029000">
    <property type="entry name" value="Cyclophilin-like_dom_sf"/>
</dbReference>
<sequence>MKIFKHSMKIFALAICTLLFSCDEKYPDLGDGLFAEIVTNKGTMVAKLYYDKTPVTVANFVALAEGNHPMVDSIYKGKKYYNGLIFHRVMNDFMIQGGDPLGTGTGNPGYRFGDEFDDTLKHDKPGILSMANGGPGTNGSQFFITEKPTPWLDNIHTVFGELVLGLDIQDSISNVKVAERNKPIEDIVIQEMNIIRQGFEARNFDAIKTWETELPKLAERAKEKANSAQLEADEAQRKREEKNLAAAKELLPTLNDYKSKAKTLPSGLMTYLVKKGTGEKPKQGAKVKVWYEGYFTDGRLLDSNIKEVAEKFGHYNEMRDQQKGYTPMPTQVSPNARNIAGFNEGLANMNVGDKMYLYIPSHLAWGENGRPPVEPNTDLVFFIEMVEITK</sequence>
<keyword evidence="5 6" id="KW-0413">Isomerase</keyword>
<dbReference type="Pfam" id="PF00254">
    <property type="entry name" value="FKBP_C"/>
    <property type="match status" value="1"/>
</dbReference>
<name>A0AAU7BVS2_9FLAO</name>
<dbReference type="GO" id="GO:0006457">
    <property type="term" value="P:protein folding"/>
    <property type="evidence" value="ECO:0007669"/>
    <property type="project" value="InterPro"/>
</dbReference>
<evidence type="ECO:0000256" key="2">
    <source>
        <dbReference type="ARBA" id="ARBA00007365"/>
    </source>
</evidence>
<dbReference type="PRINTS" id="PR00153">
    <property type="entry name" value="CSAPPISMRASE"/>
</dbReference>
<dbReference type="InterPro" id="IPR001179">
    <property type="entry name" value="PPIase_FKBP_dom"/>
</dbReference>
<comment type="similarity">
    <text evidence="2">Belongs to the cyclophilin-type PPIase family.</text>
</comment>
<feature type="coiled-coil region" evidence="7">
    <location>
        <begin position="218"/>
        <end position="250"/>
    </location>
</feature>